<protein>
    <submittedName>
        <fullName evidence="3">DUF2974 domain-containing protein</fullName>
    </submittedName>
</protein>
<proteinExistence type="predicted"/>
<dbReference type="SUPFAM" id="SSF53474">
    <property type="entry name" value="alpha/beta-Hydrolases"/>
    <property type="match status" value="1"/>
</dbReference>
<name>A0A933RVS3_RHOPL</name>
<sequence>MRVQFKLVLLIVAVSISSVPSASAQNESTAPVQIRATYAAPLSRYYAPYAIQAAAAYIPKNEIDATLGPSGQPALDGADVGRAVAYVTDGDATVAPLATKYLRAWQYQFGSEGYLTCFESDPECLAAIDRDRWTLRIGGGPAFQVWARTRYPAKNGAACSEVSIAFRGTTAAFADWIGNFDVVTGGFTDDHYRQLRRNVDAIIKKVTMLDCYRRARRPPQIVSVGHSLGGGLAQFAGLANHPRRPRIAKVFAFDPSPVTGAAYVDKRVLADNARGLEIDRVYQSGEVLQRLRGWAQRLPRSPVLPCVRDVSFDLINSNNAIRLHSMAGLAGELVKVSARYQYEVPEPHRGCPGTRYRAPETDDDVGEPDQERGSGPIAARSQPLIASASPGGTWFNSGEAQYPGSEMPVAQLAGARAMNANARIAQVRRIAAAHSGRLREAHASR</sequence>
<evidence type="ECO:0000256" key="2">
    <source>
        <dbReference type="SAM" id="SignalP"/>
    </source>
</evidence>
<comment type="caution">
    <text evidence="3">The sequence shown here is derived from an EMBL/GenBank/DDBJ whole genome shotgun (WGS) entry which is preliminary data.</text>
</comment>
<dbReference type="Gene3D" id="3.40.50.1820">
    <property type="entry name" value="alpha/beta hydrolase"/>
    <property type="match status" value="1"/>
</dbReference>
<evidence type="ECO:0000256" key="1">
    <source>
        <dbReference type="SAM" id="MobiDB-lite"/>
    </source>
</evidence>
<dbReference type="InterPro" id="IPR029058">
    <property type="entry name" value="AB_hydrolase_fold"/>
</dbReference>
<organism evidence="3 4">
    <name type="scientific">Rhodopseudomonas palustris</name>
    <dbReference type="NCBI Taxonomy" id="1076"/>
    <lineage>
        <taxon>Bacteria</taxon>
        <taxon>Pseudomonadati</taxon>
        <taxon>Pseudomonadota</taxon>
        <taxon>Alphaproteobacteria</taxon>
        <taxon>Hyphomicrobiales</taxon>
        <taxon>Nitrobacteraceae</taxon>
        <taxon>Rhodopseudomonas</taxon>
    </lineage>
</organism>
<feature type="region of interest" description="Disordered" evidence="1">
    <location>
        <begin position="347"/>
        <end position="382"/>
    </location>
</feature>
<feature type="chain" id="PRO_5037979254" evidence="2">
    <location>
        <begin position="25"/>
        <end position="445"/>
    </location>
</feature>
<dbReference type="AlphaFoldDB" id="A0A933RVS3"/>
<keyword evidence="2" id="KW-0732">Signal</keyword>
<gene>
    <name evidence="3" type="ORF">HZA66_00945</name>
</gene>
<evidence type="ECO:0000313" key="4">
    <source>
        <dbReference type="Proteomes" id="UP000782519"/>
    </source>
</evidence>
<accession>A0A933RVS3</accession>
<reference evidence="3" key="1">
    <citation type="submission" date="2020-07" db="EMBL/GenBank/DDBJ databases">
        <title>Huge and variable diversity of episymbiotic CPR bacteria and DPANN archaea in groundwater ecosystems.</title>
        <authorList>
            <person name="He C.Y."/>
            <person name="Keren R."/>
            <person name="Whittaker M."/>
            <person name="Farag I.F."/>
            <person name="Doudna J."/>
            <person name="Cate J.H.D."/>
            <person name="Banfield J.F."/>
        </authorList>
    </citation>
    <scope>NUCLEOTIDE SEQUENCE</scope>
    <source>
        <strain evidence="3">NC_groundwater_1818_Pr3_B-0.1um_66_35</strain>
    </source>
</reference>
<dbReference type="Proteomes" id="UP000782519">
    <property type="component" value="Unassembled WGS sequence"/>
</dbReference>
<feature type="signal peptide" evidence="2">
    <location>
        <begin position="1"/>
        <end position="24"/>
    </location>
</feature>
<evidence type="ECO:0000313" key="3">
    <source>
        <dbReference type="EMBL" id="MBI5127982.1"/>
    </source>
</evidence>
<dbReference type="EMBL" id="JACRJB010000004">
    <property type="protein sequence ID" value="MBI5127982.1"/>
    <property type="molecule type" value="Genomic_DNA"/>
</dbReference>